<name>A0A443VM17_RAOPL</name>
<gene>
    <name evidence="1" type="ORF">DN603_14740</name>
</gene>
<dbReference type="EMBL" id="QKOX01000013">
    <property type="protein sequence ID" value="RWT22275.1"/>
    <property type="molecule type" value="Genomic_DNA"/>
</dbReference>
<dbReference type="Proteomes" id="UP000288843">
    <property type="component" value="Unassembled WGS sequence"/>
</dbReference>
<sequence length="106" mass="11488">MKYQIAKLYRGDYFQGYAIAVDGQLLDKQVSTIISTEPGSIPTATVVFNLDSDHAENQIIINLDRDALIQINGSPADSTVEAIKKAAAEGAKRGYREAANAFVGRK</sequence>
<dbReference type="RefSeq" id="WP_128319873.1">
    <property type="nucleotide sequence ID" value="NZ_QKOX01000013.1"/>
</dbReference>
<organism evidence="1 2">
    <name type="scientific">Raoultella planticola</name>
    <name type="common">Klebsiella planticola</name>
    <dbReference type="NCBI Taxonomy" id="575"/>
    <lineage>
        <taxon>Bacteria</taxon>
        <taxon>Pseudomonadati</taxon>
        <taxon>Pseudomonadota</taxon>
        <taxon>Gammaproteobacteria</taxon>
        <taxon>Enterobacterales</taxon>
        <taxon>Enterobacteriaceae</taxon>
        <taxon>Klebsiella/Raoultella group</taxon>
        <taxon>Raoultella</taxon>
    </lineage>
</organism>
<dbReference type="AlphaFoldDB" id="A0A443VM17"/>
<protein>
    <submittedName>
        <fullName evidence="1">Uncharacterized protein</fullName>
    </submittedName>
</protein>
<comment type="caution">
    <text evidence="1">The sequence shown here is derived from an EMBL/GenBank/DDBJ whole genome shotgun (WGS) entry which is preliminary data.</text>
</comment>
<evidence type="ECO:0000313" key="2">
    <source>
        <dbReference type="Proteomes" id="UP000288843"/>
    </source>
</evidence>
<proteinExistence type="predicted"/>
<accession>A0A443VM17</accession>
<evidence type="ECO:0000313" key="1">
    <source>
        <dbReference type="EMBL" id="RWT22275.1"/>
    </source>
</evidence>
<reference evidence="1 2" key="1">
    <citation type="submission" date="2018-06" db="EMBL/GenBank/DDBJ databases">
        <title>Carbapenemase-producing Enterobacteriaceae present in wastewater treatment plant effluent and nearby surface waters in the US.</title>
        <authorList>
            <person name="Mathys D.A."/>
            <person name="Mollenkopf D.F."/>
            <person name="Feicht S.M."/>
            <person name="Adams R.J."/>
            <person name="Albers A.L."/>
            <person name="Stuever D.M."/>
            <person name="Daniels J.B."/>
            <person name="Wittum T.E."/>
        </authorList>
    </citation>
    <scope>NUCLEOTIDE SEQUENCE [LARGE SCALE GENOMIC DNA]</scope>
    <source>
        <strain evidence="1 2">GEO_47_Down_B</strain>
    </source>
</reference>